<dbReference type="EMBL" id="JAGFMF010011495">
    <property type="protein sequence ID" value="KAG8521089.1"/>
    <property type="molecule type" value="Genomic_DNA"/>
</dbReference>
<keyword evidence="1" id="KW-0812">Transmembrane</keyword>
<accession>A0A8J6B9H2</accession>
<organism evidence="2 3">
    <name type="scientific">Galemys pyrenaicus</name>
    <name type="common">Iberian desman</name>
    <name type="synonym">Pyrenean desman</name>
    <dbReference type="NCBI Taxonomy" id="202257"/>
    <lineage>
        <taxon>Eukaryota</taxon>
        <taxon>Metazoa</taxon>
        <taxon>Chordata</taxon>
        <taxon>Craniata</taxon>
        <taxon>Vertebrata</taxon>
        <taxon>Euteleostomi</taxon>
        <taxon>Mammalia</taxon>
        <taxon>Eutheria</taxon>
        <taxon>Laurasiatheria</taxon>
        <taxon>Eulipotyphla</taxon>
        <taxon>Talpidae</taxon>
        <taxon>Galemys</taxon>
    </lineage>
</organism>
<dbReference type="AlphaFoldDB" id="A0A8J6B9H2"/>
<gene>
    <name evidence="2" type="ORF">J0S82_018329</name>
</gene>
<keyword evidence="3" id="KW-1185">Reference proteome</keyword>
<keyword evidence="1" id="KW-1133">Transmembrane helix</keyword>
<feature type="transmembrane region" description="Helical" evidence="1">
    <location>
        <begin position="56"/>
        <end position="75"/>
    </location>
</feature>
<evidence type="ECO:0000313" key="2">
    <source>
        <dbReference type="EMBL" id="KAG8521089.1"/>
    </source>
</evidence>
<proteinExistence type="predicted"/>
<name>A0A8J6B9H2_GALPY</name>
<sequence>MNGHTVKDGQCFIQPKVRVVLETLVIVVEEISVVKVAFVMLRQQCEWLYLVMMRNFGMVEATMILVITTIFKFWTLERRKLWRPKLWSLWLWKPIFCIKL</sequence>
<keyword evidence="1" id="KW-0472">Membrane</keyword>
<reference evidence="2" key="1">
    <citation type="journal article" date="2021" name="Evol. Appl.">
        <title>The genome of the Pyrenean desman and the effects of bottlenecks and inbreeding on the genomic landscape of an endangered species.</title>
        <authorList>
            <person name="Escoda L."/>
            <person name="Castresana J."/>
        </authorList>
    </citation>
    <scope>NUCLEOTIDE SEQUENCE</scope>
    <source>
        <strain evidence="2">IBE-C5619</strain>
    </source>
</reference>
<dbReference type="Proteomes" id="UP000700334">
    <property type="component" value="Unassembled WGS sequence"/>
</dbReference>
<evidence type="ECO:0000256" key="1">
    <source>
        <dbReference type="SAM" id="Phobius"/>
    </source>
</evidence>
<evidence type="ECO:0000313" key="3">
    <source>
        <dbReference type="Proteomes" id="UP000700334"/>
    </source>
</evidence>
<protein>
    <submittedName>
        <fullName evidence="2">Uncharacterized protein</fullName>
    </submittedName>
</protein>
<comment type="caution">
    <text evidence="2">The sequence shown here is derived from an EMBL/GenBank/DDBJ whole genome shotgun (WGS) entry which is preliminary data.</text>
</comment>